<accession>A0A6I6DJI7</accession>
<evidence type="ECO:0000256" key="7">
    <source>
        <dbReference type="ARBA" id="ARBA00023239"/>
    </source>
</evidence>
<evidence type="ECO:0000256" key="2">
    <source>
        <dbReference type="ARBA" id="ARBA00003444"/>
    </source>
</evidence>
<evidence type="ECO:0000256" key="3">
    <source>
        <dbReference type="ARBA" id="ARBA00004953"/>
    </source>
</evidence>
<evidence type="ECO:0000256" key="1">
    <source>
        <dbReference type="ARBA" id="ARBA00001933"/>
    </source>
</evidence>
<evidence type="ECO:0000259" key="10">
    <source>
        <dbReference type="Pfam" id="PF00155"/>
    </source>
</evidence>
<evidence type="ECO:0000256" key="5">
    <source>
        <dbReference type="ARBA" id="ARBA00022573"/>
    </source>
</evidence>
<dbReference type="RefSeq" id="WP_156204066.1">
    <property type="nucleotide sequence ID" value="NZ_CP046457.1"/>
</dbReference>
<comment type="cofactor">
    <cofactor evidence="1">
        <name>pyridoxal 5'-phosphate</name>
        <dbReference type="ChEBI" id="CHEBI:597326"/>
    </cofactor>
</comment>
<dbReference type="PANTHER" id="PTHR42885:SF1">
    <property type="entry name" value="THREONINE-PHOSPHATE DECARBOXYLASE"/>
    <property type="match status" value="1"/>
</dbReference>
<keyword evidence="12" id="KW-1185">Reference proteome</keyword>
<reference evidence="12" key="1">
    <citation type="journal article" date="2019" name="Microbiology">
        <title>Complete Genome Sequence of an Uncultured Bacterium of the Candidate Phylum Bipolaricaulota.</title>
        <authorList>
            <person name="Kadnikov V.V."/>
            <person name="Mardanov A.V."/>
            <person name="Beletsky A.V."/>
            <person name="Frank Y.A."/>
            <person name="Karnachuk O.V."/>
            <person name="Ravin N.V."/>
        </authorList>
    </citation>
    <scope>NUCLEOTIDE SEQUENCE [LARGE SCALE GENOMIC DNA]</scope>
</reference>
<dbReference type="KEGG" id="salq:SYNTR_1667"/>
<evidence type="ECO:0000313" key="12">
    <source>
        <dbReference type="Proteomes" id="UP000426444"/>
    </source>
</evidence>
<dbReference type="PANTHER" id="PTHR42885">
    <property type="entry name" value="HISTIDINOL-PHOSPHATE AMINOTRANSFERASE-RELATED"/>
    <property type="match status" value="1"/>
</dbReference>
<dbReference type="EC" id="4.1.1.81" evidence="4"/>
<proteinExistence type="predicted"/>
<gene>
    <name evidence="11" type="ORF">SYNTR_1667</name>
</gene>
<dbReference type="InterPro" id="IPR005860">
    <property type="entry name" value="CobD"/>
</dbReference>
<dbReference type="Gene3D" id="3.90.1150.10">
    <property type="entry name" value="Aspartate Aminotransferase, domain 1"/>
    <property type="match status" value="1"/>
</dbReference>
<comment type="function">
    <text evidence="2">Decarboxylates L-threonine-O-3-phosphate to yield (R)-1-amino-2-propanol O-2-phosphate, the precursor for the linkage between the nucleotide loop and the corrin ring in cobalamin.</text>
</comment>
<evidence type="ECO:0000256" key="4">
    <source>
        <dbReference type="ARBA" id="ARBA00012285"/>
    </source>
</evidence>
<dbReference type="NCBIfam" id="TIGR01140">
    <property type="entry name" value="L_thr_O3P_dcar"/>
    <property type="match status" value="1"/>
</dbReference>
<dbReference type="GO" id="GO:0009236">
    <property type="term" value="P:cobalamin biosynthetic process"/>
    <property type="evidence" value="ECO:0007669"/>
    <property type="project" value="UniProtKB-UniPathway"/>
</dbReference>
<dbReference type="CDD" id="cd00609">
    <property type="entry name" value="AAT_like"/>
    <property type="match status" value="1"/>
</dbReference>
<keyword evidence="5" id="KW-0169">Cobalamin biosynthesis</keyword>
<dbReference type="InterPro" id="IPR015424">
    <property type="entry name" value="PyrdxlP-dep_Trfase"/>
</dbReference>
<evidence type="ECO:0000256" key="8">
    <source>
        <dbReference type="ARBA" id="ARBA00029996"/>
    </source>
</evidence>
<feature type="domain" description="Aminotransferase class I/classII large" evidence="10">
    <location>
        <begin position="28"/>
        <end position="354"/>
    </location>
</feature>
<dbReference type="GO" id="GO:0030170">
    <property type="term" value="F:pyridoxal phosphate binding"/>
    <property type="evidence" value="ECO:0007669"/>
    <property type="project" value="InterPro"/>
</dbReference>
<name>A0A6I6DJI7_9FIRM</name>
<dbReference type="InterPro" id="IPR015422">
    <property type="entry name" value="PyrdxlP-dep_Trfase_small"/>
</dbReference>
<dbReference type="InterPro" id="IPR015421">
    <property type="entry name" value="PyrdxlP-dep_Trfase_major"/>
</dbReference>
<comment type="pathway">
    <text evidence="3">Cofactor biosynthesis; adenosylcobalamin biosynthesis.</text>
</comment>
<dbReference type="InterPro" id="IPR004839">
    <property type="entry name" value="Aminotransferase_I/II_large"/>
</dbReference>
<dbReference type="InterPro" id="IPR004838">
    <property type="entry name" value="NHTrfase_class1_PyrdxlP-BS"/>
</dbReference>
<dbReference type="UniPathway" id="UPA00148"/>
<dbReference type="EMBL" id="CP046457">
    <property type="protein sequence ID" value="QGU00261.1"/>
    <property type="molecule type" value="Genomic_DNA"/>
</dbReference>
<dbReference type="Proteomes" id="UP000426444">
    <property type="component" value="Chromosome"/>
</dbReference>
<dbReference type="AlphaFoldDB" id="A0A6I6DJI7"/>
<evidence type="ECO:0000256" key="9">
    <source>
        <dbReference type="ARBA" id="ARBA00048531"/>
    </source>
</evidence>
<sequence length="362" mass="41353">MNNNLEKNLSHGGNVWKAAEELGVKVHDIIDFSASINPLGPPTYAIEAIQNYLRLTEHYPEPSGKEFKLTLKKHLEIDPNNIVLGNGSMELIYLISRLFYKRRILTLAPSFSAYGKGINNPQIIRIPLDNNKNFKLPIGDLISNIQQNDLIFIANPNNPTGNVFKREDLLHILQTAAKLQAILVIDEAFMDFVTEQNESLKDLVYKYDNLIILRSITKFFALPGLRLGYAIASEEIISLMEDILPPWRVNTLALAAGKASIEDYEYIEKSHKLIKQEKEYLQTQLENLKELKVYPSTANFLLIEILNSNITANSLQQHIKNNSILIRDCSSFPGLSPYYFRIAVKSRIYNEKLIEQMRCIFK</sequence>
<dbReference type="GO" id="GO:0048472">
    <property type="term" value="F:threonine-phosphate decarboxylase activity"/>
    <property type="evidence" value="ECO:0007669"/>
    <property type="project" value="UniProtKB-EC"/>
</dbReference>
<protein>
    <recommendedName>
        <fullName evidence="4">threonine-phosphate decarboxylase</fullName>
        <ecNumber evidence="4">4.1.1.81</ecNumber>
    </recommendedName>
    <alternativeName>
        <fullName evidence="8">L-threonine-O-3-phosphate decarboxylase</fullName>
    </alternativeName>
</protein>
<evidence type="ECO:0000313" key="11">
    <source>
        <dbReference type="EMBL" id="QGU00261.1"/>
    </source>
</evidence>
<dbReference type="SUPFAM" id="SSF53383">
    <property type="entry name" value="PLP-dependent transferases"/>
    <property type="match status" value="1"/>
</dbReference>
<comment type="catalytic activity">
    <reaction evidence="9">
        <text>O-phospho-L-threonine + H(+) = (R)-1-aminopropan-2-yl phosphate + CO2</text>
        <dbReference type="Rhea" id="RHEA:11492"/>
        <dbReference type="ChEBI" id="CHEBI:15378"/>
        <dbReference type="ChEBI" id="CHEBI:16526"/>
        <dbReference type="ChEBI" id="CHEBI:58563"/>
        <dbReference type="ChEBI" id="CHEBI:58675"/>
        <dbReference type="EC" id="4.1.1.81"/>
    </reaction>
</comment>
<dbReference type="OrthoDB" id="9813612at2"/>
<dbReference type="Gene3D" id="3.40.640.10">
    <property type="entry name" value="Type I PLP-dependent aspartate aminotransferase-like (Major domain)"/>
    <property type="match status" value="1"/>
</dbReference>
<evidence type="ECO:0000256" key="6">
    <source>
        <dbReference type="ARBA" id="ARBA00022898"/>
    </source>
</evidence>
<dbReference type="Pfam" id="PF00155">
    <property type="entry name" value="Aminotran_1_2"/>
    <property type="match status" value="1"/>
</dbReference>
<keyword evidence="7 11" id="KW-0456">Lyase</keyword>
<dbReference type="PROSITE" id="PS00105">
    <property type="entry name" value="AA_TRANSFER_CLASS_1"/>
    <property type="match status" value="1"/>
</dbReference>
<organism evidence="11 12">
    <name type="scientific">Candidatus Syntrophocurvum alkaliphilum</name>
    <dbReference type="NCBI Taxonomy" id="2293317"/>
    <lineage>
        <taxon>Bacteria</taxon>
        <taxon>Bacillati</taxon>
        <taxon>Bacillota</taxon>
        <taxon>Clostridia</taxon>
        <taxon>Eubacteriales</taxon>
        <taxon>Syntrophomonadaceae</taxon>
        <taxon>Candidatus Syntrophocurvum</taxon>
    </lineage>
</organism>
<keyword evidence="6" id="KW-0663">Pyridoxal phosphate</keyword>